<protein>
    <submittedName>
        <fullName evidence="1">Uncharacterized protein</fullName>
    </submittedName>
</protein>
<name>A0A2W2ECP2_9ACTN</name>
<dbReference type="AlphaFoldDB" id="A0A2W2ECP2"/>
<sequence>MLYLFGFERIGVAVSDIYFVDPAPLPGQEGAERGVRLELRRLEQGELKGSIYSARPIGIDRPIWRVDLLESVEGTPGSFDRTHHHPGTRGWEPGRRVFDERLSKEPLAWLGERLADLEGVLDEAGVARDEVTPEDVRGLRERAPEIVETVSRLLDQVRAASPDVPAGAESATSVRASWL</sequence>
<dbReference type="RefSeq" id="WP_111178358.1">
    <property type="nucleotide sequence ID" value="NZ_POUD01000028.1"/>
</dbReference>
<dbReference type="Proteomes" id="UP000249304">
    <property type="component" value="Unassembled WGS sequence"/>
</dbReference>
<dbReference type="OrthoDB" id="3571746at2"/>
<keyword evidence="2" id="KW-1185">Reference proteome</keyword>
<reference evidence="1 2" key="1">
    <citation type="submission" date="2018-01" db="EMBL/GenBank/DDBJ databases">
        <title>Draft genome sequence of Nonomuraea sp. KC333.</title>
        <authorList>
            <person name="Sahin N."/>
            <person name="Saygin H."/>
            <person name="Ay H."/>
        </authorList>
    </citation>
    <scope>NUCLEOTIDE SEQUENCE [LARGE SCALE GENOMIC DNA]</scope>
    <source>
        <strain evidence="1 2">KC333</strain>
    </source>
</reference>
<accession>A0A2W2ECP2</accession>
<organism evidence="1 2">
    <name type="scientific">Nonomuraea aridisoli</name>
    <dbReference type="NCBI Taxonomy" id="2070368"/>
    <lineage>
        <taxon>Bacteria</taxon>
        <taxon>Bacillati</taxon>
        <taxon>Actinomycetota</taxon>
        <taxon>Actinomycetes</taxon>
        <taxon>Streptosporangiales</taxon>
        <taxon>Streptosporangiaceae</taxon>
        <taxon>Nonomuraea</taxon>
    </lineage>
</organism>
<dbReference type="EMBL" id="POUD01000028">
    <property type="protein sequence ID" value="PZG20271.1"/>
    <property type="molecule type" value="Genomic_DNA"/>
</dbReference>
<evidence type="ECO:0000313" key="1">
    <source>
        <dbReference type="EMBL" id="PZG20271.1"/>
    </source>
</evidence>
<proteinExistence type="predicted"/>
<gene>
    <name evidence="1" type="ORF">C1J01_09875</name>
</gene>
<comment type="caution">
    <text evidence="1">The sequence shown here is derived from an EMBL/GenBank/DDBJ whole genome shotgun (WGS) entry which is preliminary data.</text>
</comment>
<evidence type="ECO:0000313" key="2">
    <source>
        <dbReference type="Proteomes" id="UP000249304"/>
    </source>
</evidence>